<dbReference type="Proteomes" id="UP000245992">
    <property type="component" value="Unassembled WGS sequence"/>
</dbReference>
<gene>
    <name evidence="3" type="ORF">Y717_02215</name>
</gene>
<dbReference type="SMART" id="SM00849">
    <property type="entry name" value="Lactamase_B"/>
    <property type="match status" value="1"/>
</dbReference>
<accession>A0A2T7TB85</accession>
<reference evidence="3 4" key="1">
    <citation type="submission" date="2013-12" db="EMBL/GenBank/DDBJ databases">
        <title>Annotated genome of Streptomyces scopuliridis.</title>
        <authorList>
            <person name="Olson J.B."/>
        </authorList>
    </citation>
    <scope>NUCLEOTIDE SEQUENCE [LARGE SCALE GENOMIC DNA]</scope>
    <source>
        <strain evidence="3 4">RB72</strain>
    </source>
</reference>
<dbReference type="PANTHER" id="PTHR30619:SF1">
    <property type="entry name" value="RECOMBINATION PROTEIN 2"/>
    <property type="match status" value="1"/>
</dbReference>
<dbReference type="SUPFAM" id="SSF56281">
    <property type="entry name" value="Metallo-hydrolase/oxidoreductase"/>
    <property type="match status" value="1"/>
</dbReference>
<feature type="transmembrane region" description="Helical" evidence="1">
    <location>
        <begin position="37"/>
        <end position="55"/>
    </location>
</feature>
<dbReference type="InterPro" id="IPR001279">
    <property type="entry name" value="Metallo-B-lactamas"/>
</dbReference>
<evidence type="ECO:0000313" key="3">
    <source>
        <dbReference type="EMBL" id="PVE12417.1"/>
    </source>
</evidence>
<feature type="transmembrane region" description="Helical" evidence="1">
    <location>
        <begin position="12"/>
        <end position="30"/>
    </location>
</feature>
<feature type="domain" description="Metallo-beta-lactamase" evidence="2">
    <location>
        <begin position="79"/>
        <end position="274"/>
    </location>
</feature>
<evidence type="ECO:0000313" key="4">
    <source>
        <dbReference type="Proteomes" id="UP000245992"/>
    </source>
</evidence>
<protein>
    <recommendedName>
        <fullName evidence="2">Metallo-beta-lactamase domain-containing protein</fullName>
    </recommendedName>
</protein>
<sequence>ALPGAEAAWPGGWRGGLLLAVVTVLVLLALRRVPRHPWTAAVCAVLLLLAVLRPPPLTRIVTGWPPPGWTFAMCDVGQGDAAVLAAGDSTAVVVDAGPDPGPADRCLRDLGVTRVPLLVLTHFHADHVAGLPGVLRGRAIGAIQTTVSEDPPEQAAFVRRTAAGARVPVVRARPGEQRRIGPLTWRVLWPRAGTAPAAGEPNDSSVTLFVRVARGPTLLLLGDLEPPAQRGLSRDYPTLPPVDVLKVAHHGSPFQHPGLLRDIRPRLALISAGRDNPYGHPSPRTVDALRAGGAAVLRTDTDGAIAVVGAGAGLRAVPRGRLLNNG</sequence>
<evidence type="ECO:0000259" key="2">
    <source>
        <dbReference type="SMART" id="SM00849"/>
    </source>
</evidence>
<dbReference type="InterPro" id="IPR036866">
    <property type="entry name" value="RibonucZ/Hydroxyglut_hydro"/>
</dbReference>
<dbReference type="Gene3D" id="3.60.15.10">
    <property type="entry name" value="Ribonuclease Z/Hydroxyacylglutathione hydrolase-like"/>
    <property type="match status" value="1"/>
</dbReference>
<evidence type="ECO:0000256" key="1">
    <source>
        <dbReference type="SAM" id="Phobius"/>
    </source>
</evidence>
<dbReference type="EMBL" id="AZSP01000109">
    <property type="protein sequence ID" value="PVE12417.1"/>
    <property type="molecule type" value="Genomic_DNA"/>
</dbReference>
<feature type="non-terminal residue" evidence="3">
    <location>
        <position position="1"/>
    </location>
</feature>
<keyword evidence="4" id="KW-1185">Reference proteome</keyword>
<dbReference type="PANTHER" id="PTHR30619">
    <property type="entry name" value="DNA INTERNALIZATION/COMPETENCE PROTEIN COMEC/REC2"/>
    <property type="match status" value="1"/>
</dbReference>
<comment type="caution">
    <text evidence="3">The sequence shown here is derived from an EMBL/GenBank/DDBJ whole genome shotgun (WGS) entry which is preliminary data.</text>
</comment>
<dbReference type="InterPro" id="IPR052159">
    <property type="entry name" value="Competence_DNA_uptake"/>
</dbReference>
<dbReference type="Pfam" id="PF00753">
    <property type="entry name" value="Lactamase_B"/>
    <property type="match status" value="1"/>
</dbReference>
<keyword evidence="1" id="KW-0472">Membrane</keyword>
<dbReference type="AlphaFoldDB" id="A0A2T7TB85"/>
<organism evidence="3 4">
    <name type="scientific">Streptomyces scopuliridis RB72</name>
    <dbReference type="NCBI Taxonomy" id="1440053"/>
    <lineage>
        <taxon>Bacteria</taxon>
        <taxon>Bacillati</taxon>
        <taxon>Actinomycetota</taxon>
        <taxon>Actinomycetes</taxon>
        <taxon>Kitasatosporales</taxon>
        <taxon>Streptomycetaceae</taxon>
        <taxon>Streptomyces</taxon>
    </lineage>
</organism>
<keyword evidence="1" id="KW-1133">Transmembrane helix</keyword>
<keyword evidence="1" id="KW-0812">Transmembrane</keyword>
<dbReference type="InterPro" id="IPR035681">
    <property type="entry name" value="ComA-like_MBL"/>
</dbReference>
<dbReference type="OrthoDB" id="7177610at2"/>
<name>A0A2T7TB85_9ACTN</name>
<dbReference type="CDD" id="cd07731">
    <property type="entry name" value="ComA-like_MBL-fold"/>
    <property type="match status" value="1"/>
</dbReference>
<dbReference type="RefSeq" id="WP_116641031.1">
    <property type="nucleotide sequence ID" value="NZ_AZSP01000109.1"/>
</dbReference>
<proteinExistence type="predicted"/>